<comment type="caution">
    <text evidence="2">The sequence shown here is derived from an EMBL/GenBank/DDBJ whole genome shotgun (WGS) entry which is preliminary data.</text>
</comment>
<dbReference type="EMBL" id="CAOQHR010000006">
    <property type="protein sequence ID" value="CAI6335571.1"/>
    <property type="molecule type" value="Genomic_DNA"/>
</dbReference>
<protein>
    <recommendedName>
        <fullName evidence="4">JmjC domain-containing protein</fullName>
    </recommendedName>
</protein>
<organism evidence="2 3">
    <name type="scientific">Periconia digitata</name>
    <dbReference type="NCBI Taxonomy" id="1303443"/>
    <lineage>
        <taxon>Eukaryota</taxon>
        <taxon>Fungi</taxon>
        <taxon>Dikarya</taxon>
        <taxon>Ascomycota</taxon>
        <taxon>Pezizomycotina</taxon>
        <taxon>Dothideomycetes</taxon>
        <taxon>Pleosporomycetidae</taxon>
        <taxon>Pleosporales</taxon>
        <taxon>Massarineae</taxon>
        <taxon>Periconiaceae</taxon>
        <taxon>Periconia</taxon>
    </lineage>
</organism>
<feature type="compositionally biased region" description="Polar residues" evidence="1">
    <location>
        <begin position="284"/>
        <end position="295"/>
    </location>
</feature>
<dbReference type="Proteomes" id="UP001152607">
    <property type="component" value="Unassembled WGS sequence"/>
</dbReference>
<gene>
    <name evidence="2" type="ORF">PDIGIT_LOCUS8655</name>
</gene>
<keyword evidence="3" id="KW-1185">Reference proteome</keyword>
<feature type="region of interest" description="Disordered" evidence="1">
    <location>
        <begin position="277"/>
        <end position="314"/>
    </location>
</feature>
<accession>A0A9W4XS57</accession>
<sequence>MQFSSQYLKFVNRFYHDLAAAVSDADCAAVLQRFCQRLLDRDENTLVWASAILAVAKSPKCAHLVPNAVPQLHEIEKIAVRAAENEIPSVARRRRSVATLTAFWSSERVQFYHMDMYSIRFLEKLVKAASLYGCWQSFVKATNRYMILRHECSINNSRLLRIGLHYTQSTVTLPESPLLLSDIELVLGGLPREEEEQIEGRIQSWLRPCWCFLRSLGMKNEQMRFYLVKQDVHGLLVPDNSRSIGFCPICVENDQTASDYLLVSEAAPARVSTISRAVEDEGDQSSAEATPQAPTYSERCGDVRPSIQDNPNLEEGLRGFDECYPWADESLVRFDTLSPHHQDQFQRESVAREDSLARSLSARDSFGPSTSTSTSVLLSSIGSGYCRVCSGTCHVCVWSSDTMGQVEAFHEVSGLRGDLSGTCVKYWMNPITIAAIVATTDERDVSSSVRAADAVKVLFETVMASPERDSDLSQVIVFDQNSPPAPSSSVYLYRTALQSIYGDLLLHVRQDQCQVSWNLVETIIEHLNTEILSATGCADVFYIESISRILPCFLTKWPKFQLLDTLFQRRKSRLAAQKETLSYLALSDAQNHMIIDAIRPKGSFQGARVEAVGHKWLRSVFGTCICWIVPHSAMTEADWLEFEASRTGWNPKGKGRALALRPGNMVLIPSMTVYAVLALEPCVTTEGIFWDHGNLQIILQGLFWNARHGNGTLNYRLESQVSHLIEELRIAFELEPDNWPNVGILKSMIHSI</sequence>
<evidence type="ECO:0000313" key="3">
    <source>
        <dbReference type="Proteomes" id="UP001152607"/>
    </source>
</evidence>
<reference evidence="2" key="1">
    <citation type="submission" date="2023-01" db="EMBL/GenBank/DDBJ databases">
        <authorList>
            <person name="Van Ghelder C."/>
            <person name="Rancurel C."/>
        </authorList>
    </citation>
    <scope>NUCLEOTIDE SEQUENCE</scope>
    <source>
        <strain evidence="2">CNCM I-4278</strain>
    </source>
</reference>
<name>A0A9W4XS57_9PLEO</name>
<proteinExistence type="predicted"/>
<evidence type="ECO:0000256" key="1">
    <source>
        <dbReference type="SAM" id="MobiDB-lite"/>
    </source>
</evidence>
<evidence type="ECO:0000313" key="2">
    <source>
        <dbReference type="EMBL" id="CAI6335571.1"/>
    </source>
</evidence>
<dbReference type="AlphaFoldDB" id="A0A9W4XS57"/>
<evidence type="ECO:0008006" key="4">
    <source>
        <dbReference type="Google" id="ProtNLM"/>
    </source>
</evidence>